<evidence type="ECO:0000256" key="8">
    <source>
        <dbReference type="PIRNR" id="PIRNR006256"/>
    </source>
</evidence>
<dbReference type="Gene3D" id="3.30.110.120">
    <property type="match status" value="1"/>
</dbReference>
<accession>A0A4P6ZZD2</accession>
<evidence type="ECO:0000259" key="10">
    <source>
        <dbReference type="PROSITE" id="PS51160"/>
    </source>
</evidence>
<dbReference type="Gene3D" id="3.30.420.40">
    <property type="match status" value="1"/>
</dbReference>
<name>A0A4P6ZZD2_9BACL</name>
<comment type="catalytic activity">
    <reaction evidence="9">
        <text>an acyl phosphate + H2O = a carboxylate + phosphate + H(+)</text>
        <dbReference type="Rhea" id="RHEA:14965"/>
        <dbReference type="ChEBI" id="CHEBI:15377"/>
        <dbReference type="ChEBI" id="CHEBI:15378"/>
        <dbReference type="ChEBI" id="CHEBI:29067"/>
        <dbReference type="ChEBI" id="CHEBI:43474"/>
        <dbReference type="ChEBI" id="CHEBI:59918"/>
        <dbReference type="EC" id="3.6.1.7"/>
    </reaction>
</comment>
<keyword evidence="6" id="KW-0862">Zinc</keyword>
<dbReference type="InterPro" id="IPR051060">
    <property type="entry name" value="Carbamoyltrans_HypF-like"/>
</dbReference>
<dbReference type="SUPFAM" id="SSF55821">
    <property type="entry name" value="YrdC/RibB"/>
    <property type="match status" value="1"/>
</dbReference>
<dbReference type="InterPro" id="IPR011125">
    <property type="entry name" value="Znf_HypF"/>
</dbReference>
<dbReference type="Pfam" id="PF22521">
    <property type="entry name" value="HypF_C_2"/>
    <property type="match status" value="1"/>
</dbReference>
<dbReference type="EC" id="6.2.-.-" evidence="8"/>
<protein>
    <recommendedName>
        <fullName evidence="8">Carbamoyltransferase</fullName>
        <ecNumber evidence="8">6.2.-.-</ecNumber>
    </recommendedName>
</protein>
<dbReference type="KEGG" id="panc:E2636_11150"/>
<dbReference type="UniPathway" id="UPA00335"/>
<evidence type="ECO:0000256" key="9">
    <source>
        <dbReference type="PROSITE-ProRule" id="PRU00520"/>
    </source>
</evidence>
<dbReference type="InterPro" id="IPR055128">
    <property type="entry name" value="HypF_C_2"/>
</dbReference>
<dbReference type="GO" id="GO:0008270">
    <property type="term" value="F:zinc ion binding"/>
    <property type="evidence" value="ECO:0007669"/>
    <property type="project" value="UniProtKB-KW"/>
</dbReference>
<keyword evidence="9" id="KW-0378">Hydrolase</keyword>
<dbReference type="AlphaFoldDB" id="A0A4P6ZZD2"/>
<keyword evidence="12" id="KW-0808">Transferase</keyword>
<dbReference type="GO" id="GO:0016743">
    <property type="term" value="F:carboxyl- or carbamoyltransferase activity"/>
    <property type="evidence" value="ECO:0007669"/>
    <property type="project" value="UniProtKB-UniRule"/>
</dbReference>
<dbReference type="Pfam" id="PF01300">
    <property type="entry name" value="Sua5_yciO_yrdC"/>
    <property type="match status" value="1"/>
</dbReference>
<dbReference type="PROSITE" id="PS51160">
    <property type="entry name" value="ACYLPHOSPHATASE_3"/>
    <property type="match status" value="1"/>
</dbReference>
<dbReference type="SUPFAM" id="SSF54975">
    <property type="entry name" value="Acylphosphatase/BLUF domain-like"/>
    <property type="match status" value="1"/>
</dbReference>
<dbReference type="InterPro" id="IPR006070">
    <property type="entry name" value="Sua5-like_dom"/>
</dbReference>
<dbReference type="InterPro" id="IPR041440">
    <property type="entry name" value="HypF_C"/>
</dbReference>
<dbReference type="GO" id="GO:0016874">
    <property type="term" value="F:ligase activity"/>
    <property type="evidence" value="ECO:0007669"/>
    <property type="project" value="UniProtKB-UniRule"/>
</dbReference>
<comment type="catalytic activity">
    <reaction evidence="7">
        <text>C-terminal L-cysteinyl-[HypE protein] + carbamoyl phosphate + ATP + H2O = C-terminal S-carboxamide-L-cysteinyl-[HypE protein] + AMP + phosphate + diphosphate + H(+)</text>
        <dbReference type="Rhea" id="RHEA:55636"/>
        <dbReference type="Rhea" id="RHEA-COMP:14247"/>
        <dbReference type="Rhea" id="RHEA-COMP:14392"/>
        <dbReference type="ChEBI" id="CHEBI:15377"/>
        <dbReference type="ChEBI" id="CHEBI:15378"/>
        <dbReference type="ChEBI" id="CHEBI:30616"/>
        <dbReference type="ChEBI" id="CHEBI:33019"/>
        <dbReference type="ChEBI" id="CHEBI:43474"/>
        <dbReference type="ChEBI" id="CHEBI:58228"/>
        <dbReference type="ChEBI" id="CHEBI:76913"/>
        <dbReference type="ChEBI" id="CHEBI:139126"/>
        <dbReference type="ChEBI" id="CHEBI:456215"/>
    </reaction>
</comment>
<dbReference type="Pfam" id="PF07503">
    <property type="entry name" value="zf-HYPF"/>
    <property type="match status" value="2"/>
</dbReference>
<evidence type="ECO:0000313" key="13">
    <source>
        <dbReference type="Proteomes" id="UP000294292"/>
    </source>
</evidence>
<dbReference type="Gene3D" id="3.90.870.50">
    <property type="match status" value="1"/>
</dbReference>
<dbReference type="RefSeq" id="WP_134210252.1">
    <property type="nucleotide sequence ID" value="NZ_CP038015.1"/>
</dbReference>
<keyword evidence="3" id="KW-0436">Ligase</keyword>
<reference evidence="12 13" key="1">
    <citation type="submission" date="2019-03" db="EMBL/GenBank/DDBJ databases">
        <title>Complete genome sequence of Paenisporosarcina antarctica CGMCC 1.6503T.</title>
        <authorList>
            <person name="Rong J.-C."/>
            <person name="Chi N.-Y."/>
            <person name="Zhang Q.-F."/>
        </authorList>
    </citation>
    <scope>NUCLEOTIDE SEQUENCE [LARGE SCALE GENOMIC DNA]</scope>
    <source>
        <strain evidence="12 13">CGMCC 1.6503</strain>
    </source>
</reference>
<feature type="domain" description="YrdC-like" evidence="11">
    <location>
        <begin position="201"/>
        <end position="386"/>
    </location>
</feature>
<dbReference type="PANTHER" id="PTHR42959">
    <property type="entry name" value="CARBAMOYLTRANSFERASE"/>
    <property type="match status" value="1"/>
</dbReference>
<evidence type="ECO:0000256" key="1">
    <source>
        <dbReference type="ARBA" id="ARBA00004711"/>
    </source>
</evidence>
<dbReference type="GO" id="GO:0003725">
    <property type="term" value="F:double-stranded RNA binding"/>
    <property type="evidence" value="ECO:0007669"/>
    <property type="project" value="InterPro"/>
</dbReference>
<dbReference type="InterPro" id="IPR043129">
    <property type="entry name" value="ATPase_NBD"/>
</dbReference>
<dbReference type="Pfam" id="PF17788">
    <property type="entry name" value="HypF_C"/>
    <property type="match status" value="1"/>
</dbReference>
<dbReference type="EMBL" id="CP038015">
    <property type="protein sequence ID" value="QBP41664.1"/>
    <property type="molecule type" value="Genomic_DNA"/>
</dbReference>
<feature type="active site" evidence="9">
    <location>
        <position position="37"/>
    </location>
</feature>
<dbReference type="GO" id="GO:0003998">
    <property type="term" value="F:acylphosphatase activity"/>
    <property type="evidence" value="ECO:0007669"/>
    <property type="project" value="UniProtKB-EC"/>
</dbReference>
<dbReference type="InterPro" id="IPR036046">
    <property type="entry name" value="Acylphosphatase-like_dom_sf"/>
</dbReference>
<dbReference type="PROSITE" id="PS51163">
    <property type="entry name" value="YRDC"/>
    <property type="match status" value="1"/>
</dbReference>
<comment type="similarity">
    <text evidence="2 8">Belongs to the carbamoyltransferase HypF family.</text>
</comment>
<evidence type="ECO:0000256" key="4">
    <source>
        <dbReference type="ARBA" id="ARBA00022723"/>
    </source>
</evidence>
<dbReference type="NCBIfam" id="TIGR00143">
    <property type="entry name" value="hypF"/>
    <property type="match status" value="1"/>
</dbReference>
<comment type="pathway">
    <text evidence="1">Protein modification; [NiFe] hydrogenase maturation.</text>
</comment>
<evidence type="ECO:0000259" key="11">
    <source>
        <dbReference type="PROSITE" id="PS51163"/>
    </source>
</evidence>
<dbReference type="OrthoDB" id="9808093at2"/>
<dbReference type="PIRSF" id="PIRSF006256">
    <property type="entry name" value="CMPcnvr_hdrg_mat"/>
    <property type="match status" value="1"/>
</dbReference>
<keyword evidence="13" id="KW-1185">Reference proteome</keyword>
<sequence length="767" mass="86679">MRKALKIIVTGRIQGVGFRPFVYSLSIKYDLTGTVQNNVGCVIIIVEGNEKKVSDMVNELELSPPPLSKINEIRINQIPLNGYLEFSIISSEISSDAVPWMSPDAAICKHCLEELMDPHNRRFQYPFINCTQCGPRYTIIDSLPYDRPNTTMREFEMCHLCRKEYENPLNRRHHAQPICCPVCGPTVTLHNERGESLTEQQRAVNHTVDLLKQGKIIGIKGIGGYHLACDAYQERVIDQLRLTKKRPQRPLAIMAKSVDVARKFCNISTKEVEMLTSPEMPIVVLKKKRDGLLPQNLSPGLSTLGIMLPYTPLHHLLFENSGLECMVMTSANSSGLPIHYKDESLPNIQEMCDFLLTHNRNIHFPIDDSVVQCNGENTLYLRRARGFVPDPLETNAKVDQLIALGGNQKNTFAVGKKNYIVMSPHIGDLENEEMIHSFEEQLHHFKEWLGVEEPYIAVDKHPFYASNSIAEKLKSKVIPIQHHHAHHVSCMEDNGLEEPCLGIILDGTGYGEDGHIWGFEFLYGNGHSFERLAHLQYTPLPGGEKAVKEPWRNAVGMLLYYWPIQGKEWSTKLFPEKLNEIHIIESMINNHINTPMAGTCGRLFDAISAILGVCLTSTYEGEAAIKLSDALDEPQIESDESYSFHLETNSKNQTQLDLSPMIYQIIQDKLNNHPNTKIIQTFHRTIVSCCVQTVQKLVENRPELNKSVVLSGGSFQNIYLVREIKRRLQIEGFNVYTHKNVPCHDGGLSIGQIIIASHAVNKVPMDI</sequence>
<keyword evidence="4" id="KW-0479">Metal-binding</keyword>
<keyword evidence="5" id="KW-0863">Zinc-finger</keyword>
<dbReference type="Proteomes" id="UP000294292">
    <property type="component" value="Chromosome"/>
</dbReference>
<dbReference type="PANTHER" id="PTHR42959:SF1">
    <property type="entry name" value="CARBAMOYLTRANSFERASE HYPF"/>
    <property type="match status" value="1"/>
</dbReference>
<evidence type="ECO:0000256" key="3">
    <source>
        <dbReference type="ARBA" id="ARBA00022598"/>
    </source>
</evidence>
<feature type="active site" evidence="9">
    <location>
        <position position="19"/>
    </location>
</feature>
<dbReference type="InterPro" id="IPR004421">
    <property type="entry name" value="Carbamoyltransferase_HypF"/>
</dbReference>
<evidence type="ECO:0000256" key="2">
    <source>
        <dbReference type="ARBA" id="ARBA00008097"/>
    </source>
</evidence>
<dbReference type="Pfam" id="PF00708">
    <property type="entry name" value="Acylphosphatase"/>
    <property type="match status" value="1"/>
</dbReference>
<dbReference type="SUPFAM" id="SSF53067">
    <property type="entry name" value="Actin-like ATPase domain"/>
    <property type="match status" value="1"/>
</dbReference>
<feature type="domain" description="Acylphosphatase-like" evidence="10">
    <location>
        <begin position="4"/>
        <end position="90"/>
    </location>
</feature>
<evidence type="ECO:0000256" key="5">
    <source>
        <dbReference type="ARBA" id="ARBA00022771"/>
    </source>
</evidence>
<proteinExistence type="inferred from homology"/>
<gene>
    <name evidence="12" type="primary">hypF</name>
    <name evidence="12" type="ORF">E2636_11150</name>
</gene>
<evidence type="ECO:0000313" key="12">
    <source>
        <dbReference type="EMBL" id="QBP41664.1"/>
    </source>
</evidence>
<evidence type="ECO:0000256" key="6">
    <source>
        <dbReference type="ARBA" id="ARBA00022833"/>
    </source>
</evidence>
<organism evidence="12 13">
    <name type="scientific">Paenisporosarcina antarctica</name>
    <dbReference type="NCBI Taxonomy" id="417367"/>
    <lineage>
        <taxon>Bacteria</taxon>
        <taxon>Bacillati</taxon>
        <taxon>Bacillota</taxon>
        <taxon>Bacilli</taxon>
        <taxon>Bacillales</taxon>
        <taxon>Caryophanaceae</taxon>
        <taxon>Paenisporosarcina</taxon>
    </lineage>
</organism>
<dbReference type="GO" id="GO:0051604">
    <property type="term" value="P:protein maturation"/>
    <property type="evidence" value="ECO:0007669"/>
    <property type="project" value="TreeGrafter"/>
</dbReference>
<dbReference type="Gene3D" id="3.30.420.360">
    <property type="match status" value="1"/>
</dbReference>
<dbReference type="InterPro" id="IPR017945">
    <property type="entry name" value="DHBP_synth_RibB-like_a/b_dom"/>
</dbReference>
<evidence type="ECO:0000256" key="7">
    <source>
        <dbReference type="ARBA" id="ARBA00048220"/>
    </source>
</evidence>
<dbReference type="InterPro" id="IPR001792">
    <property type="entry name" value="Acylphosphatase-like_dom"/>
</dbReference>